<dbReference type="EMBL" id="CM020618">
    <property type="protein sequence ID" value="KAK1860938.1"/>
    <property type="molecule type" value="Genomic_DNA"/>
</dbReference>
<protein>
    <submittedName>
        <fullName evidence="1">Uncharacterized protein</fullName>
    </submittedName>
</protein>
<sequence>MAAATPLTALAAHLRRGLLLGRPRLAPALLGGSPLGAPPGIAAALSRFPAAAAIHTVARSAATPAAPPPGTLLRLNAIADCPGARPAETRVGRGRGSGCGKTSGRGHKGQKARSGGSVRLGFEGGQTPLFKRLPKRGDLYDRFERILAPVSLSRIQRLIDTGRIDPKEPITMSVLWRSGAVRRIPDGVKLVCRVGDSLSAPLDIRVSEASVEAAAAVLNTGGSLMLVYYNALGLRALLKPEKWAAVGKPLPRFARPPPKLAWMYTSRTPDGLPYRPVSTPADVHEAEVWASDGLGTARERRGVPPPRLDAAAATAAAAAAAAQGPLELFGIAPPRGVDAALPASRAP</sequence>
<accession>A0ACC3BTM3</accession>
<proteinExistence type="predicted"/>
<reference evidence="1" key="1">
    <citation type="submission" date="2019-11" db="EMBL/GenBank/DDBJ databases">
        <title>Nori genome reveals adaptations in red seaweeds to the harsh intertidal environment.</title>
        <authorList>
            <person name="Wang D."/>
            <person name="Mao Y."/>
        </authorList>
    </citation>
    <scope>NUCLEOTIDE SEQUENCE</scope>
    <source>
        <tissue evidence="1">Gametophyte</tissue>
    </source>
</reference>
<keyword evidence="2" id="KW-1185">Reference proteome</keyword>
<name>A0ACC3BTM3_PYRYE</name>
<evidence type="ECO:0000313" key="1">
    <source>
        <dbReference type="EMBL" id="KAK1860938.1"/>
    </source>
</evidence>
<dbReference type="Proteomes" id="UP000798662">
    <property type="component" value="Chromosome 1"/>
</dbReference>
<organism evidence="1 2">
    <name type="scientific">Pyropia yezoensis</name>
    <name type="common">Susabi-nori</name>
    <name type="synonym">Porphyra yezoensis</name>
    <dbReference type="NCBI Taxonomy" id="2788"/>
    <lineage>
        <taxon>Eukaryota</taxon>
        <taxon>Rhodophyta</taxon>
        <taxon>Bangiophyceae</taxon>
        <taxon>Bangiales</taxon>
        <taxon>Bangiaceae</taxon>
        <taxon>Pyropia</taxon>
    </lineage>
</organism>
<evidence type="ECO:0000313" key="2">
    <source>
        <dbReference type="Proteomes" id="UP000798662"/>
    </source>
</evidence>
<gene>
    <name evidence="1" type="ORF">I4F81_003524</name>
</gene>
<comment type="caution">
    <text evidence="1">The sequence shown here is derived from an EMBL/GenBank/DDBJ whole genome shotgun (WGS) entry which is preliminary data.</text>
</comment>